<dbReference type="Proteomes" id="UP000005237">
    <property type="component" value="Unassembled WGS sequence"/>
</dbReference>
<sequence>MEQNSGYGCEQHPDVEKCFAFSYANSSIFIFVDLVAKGIDPWILDYVRPRIRISQKINHRHDCAARLTFSAELYNETRTSERSQSINKKWPQWTETPWTDVALEFNDYPSGMRHLTVQNTGQDDQFWKGFYGPKIANIEVQVILPEVPIVKRNNE</sequence>
<dbReference type="PANTHER" id="PTHR12125">
    <property type="entry name" value="F-BOX ONLY PROTEIN 6-LIKE PROTEIN"/>
    <property type="match status" value="1"/>
</dbReference>
<protein>
    <submittedName>
        <fullName evidence="2">FBA domain-containing protein</fullName>
    </submittedName>
</protein>
<keyword evidence="3" id="KW-1185">Reference proteome</keyword>
<dbReference type="EnsemblMetazoa" id="CJA15974.1">
    <property type="protein sequence ID" value="CJA15974.1"/>
    <property type="gene ID" value="WBGene00135178"/>
</dbReference>
<dbReference type="Pfam" id="PF04300">
    <property type="entry name" value="FBA"/>
    <property type="match status" value="1"/>
</dbReference>
<evidence type="ECO:0000313" key="2">
    <source>
        <dbReference type="EnsemblMetazoa" id="CJA15974.1"/>
    </source>
</evidence>
<dbReference type="GO" id="GO:0031146">
    <property type="term" value="P:SCF-dependent proteasomal ubiquitin-dependent protein catabolic process"/>
    <property type="evidence" value="ECO:0007669"/>
    <property type="project" value="TreeGrafter"/>
</dbReference>
<dbReference type="GO" id="GO:0005737">
    <property type="term" value="C:cytoplasm"/>
    <property type="evidence" value="ECO:0007669"/>
    <property type="project" value="TreeGrafter"/>
</dbReference>
<accession>A0A8R1I1W6</accession>
<dbReference type="SUPFAM" id="SSF49785">
    <property type="entry name" value="Galactose-binding domain-like"/>
    <property type="match status" value="1"/>
</dbReference>
<dbReference type="SMART" id="SM01198">
    <property type="entry name" value="FBA"/>
    <property type="match status" value="1"/>
</dbReference>
<dbReference type="PANTHER" id="PTHR12125:SF5">
    <property type="entry name" value="F-BOX DOMAIN-CONTAINING PROTEIN"/>
    <property type="match status" value="1"/>
</dbReference>
<organism evidence="2 3">
    <name type="scientific">Caenorhabditis japonica</name>
    <dbReference type="NCBI Taxonomy" id="281687"/>
    <lineage>
        <taxon>Eukaryota</taxon>
        <taxon>Metazoa</taxon>
        <taxon>Ecdysozoa</taxon>
        <taxon>Nematoda</taxon>
        <taxon>Chromadorea</taxon>
        <taxon>Rhabditida</taxon>
        <taxon>Rhabditina</taxon>
        <taxon>Rhabditomorpha</taxon>
        <taxon>Rhabditoidea</taxon>
        <taxon>Rhabditidae</taxon>
        <taxon>Peloderinae</taxon>
        <taxon>Caenorhabditis</taxon>
    </lineage>
</organism>
<evidence type="ECO:0000313" key="3">
    <source>
        <dbReference type="Proteomes" id="UP000005237"/>
    </source>
</evidence>
<dbReference type="PROSITE" id="PS51114">
    <property type="entry name" value="FBA"/>
    <property type="match status" value="1"/>
</dbReference>
<name>A0A8R1I1W6_CAEJA</name>
<dbReference type="InterPro" id="IPR008979">
    <property type="entry name" value="Galactose-bd-like_sf"/>
</dbReference>
<dbReference type="GO" id="GO:0019005">
    <property type="term" value="C:SCF ubiquitin ligase complex"/>
    <property type="evidence" value="ECO:0007669"/>
    <property type="project" value="TreeGrafter"/>
</dbReference>
<feature type="domain" description="FBA" evidence="1">
    <location>
        <begin position="1"/>
        <end position="144"/>
    </location>
</feature>
<dbReference type="InterPro" id="IPR007397">
    <property type="entry name" value="F-box-assoc_dom"/>
</dbReference>
<dbReference type="GO" id="GO:0036503">
    <property type="term" value="P:ERAD pathway"/>
    <property type="evidence" value="ECO:0007669"/>
    <property type="project" value="TreeGrafter"/>
</dbReference>
<dbReference type="GO" id="GO:0006516">
    <property type="term" value="P:glycoprotein catabolic process"/>
    <property type="evidence" value="ECO:0007669"/>
    <property type="project" value="TreeGrafter"/>
</dbReference>
<reference evidence="3" key="1">
    <citation type="submission" date="2010-08" db="EMBL/GenBank/DDBJ databases">
        <authorList>
            <consortium name="Caenorhabditis japonica Sequencing Consortium"/>
            <person name="Wilson R.K."/>
        </authorList>
    </citation>
    <scope>NUCLEOTIDE SEQUENCE [LARGE SCALE GENOMIC DNA]</scope>
    <source>
        <strain evidence="3">DF5081</strain>
    </source>
</reference>
<evidence type="ECO:0000259" key="1">
    <source>
        <dbReference type="PROSITE" id="PS51114"/>
    </source>
</evidence>
<dbReference type="InterPro" id="IPR039752">
    <property type="entry name" value="F-box_only"/>
</dbReference>
<dbReference type="Gene3D" id="2.60.120.260">
    <property type="entry name" value="Galactose-binding domain-like"/>
    <property type="match status" value="1"/>
</dbReference>
<dbReference type="GO" id="GO:0061630">
    <property type="term" value="F:ubiquitin protein ligase activity"/>
    <property type="evidence" value="ECO:0007669"/>
    <property type="project" value="TreeGrafter"/>
</dbReference>
<reference evidence="2" key="2">
    <citation type="submission" date="2022-06" db="UniProtKB">
        <authorList>
            <consortium name="EnsemblMetazoa"/>
        </authorList>
    </citation>
    <scope>IDENTIFICATION</scope>
    <source>
        <strain evidence="2">DF5081</strain>
    </source>
</reference>
<proteinExistence type="predicted"/>
<dbReference type="AlphaFoldDB" id="A0A8R1I1W6"/>